<dbReference type="PANTHER" id="PTHR12174:SF23">
    <property type="entry name" value="MINOR HISTOCOMPATIBILITY ANTIGEN H13"/>
    <property type="match status" value="1"/>
</dbReference>
<dbReference type="Proteomes" id="UP001391051">
    <property type="component" value="Unassembled WGS sequence"/>
</dbReference>
<feature type="transmembrane region" description="Helical" evidence="12">
    <location>
        <begin position="271"/>
        <end position="301"/>
    </location>
</feature>
<keyword evidence="4" id="KW-0479">Metal-binding</keyword>
<evidence type="ECO:0000256" key="4">
    <source>
        <dbReference type="ARBA" id="ARBA00022723"/>
    </source>
</evidence>
<feature type="compositionally biased region" description="Basic and acidic residues" evidence="11">
    <location>
        <begin position="534"/>
        <end position="563"/>
    </location>
</feature>
<feature type="transmembrane region" description="Helical" evidence="12">
    <location>
        <begin position="482"/>
        <end position="500"/>
    </location>
</feature>
<evidence type="ECO:0000313" key="14">
    <source>
        <dbReference type="EMBL" id="KAK7962556.1"/>
    </source>
</evidence>
<evidence type="ECO:0000256" key="2">
    <source>
        <dbReference type="ARBA" id="ARBA00006859"/>
    </source>
</evidence>
<comment type="subcellular location">
    <subcellularLocation>
        <location evidence="1">Endoplasmic reticulum membrane</location>
        <topology evidence="1">Multi-pass membrane protein</topology>
    </subcellularLocation>
</comment>
<keyword evidence="5" id="KW-0378">Hydrolase</keyword>
<feature type="transmembrane region" description="Helical" evidence="12">
    <location>
        <begin position="239"/>
        <end position="259"/>
    </location>
</feature>
<evidence type="ECO:0000256" key="11">
    <source>
        <dbReference type="SAM" id="MobiDB-lite"/>
    </source>
</evidence>
<evidence type="ECO:0000313" key="15">
    <source>
        <dbReference type="Proteomes" id="UP001391051"/>
    </source>
</evidence>
<feature type="transmembrane region" description="Helical" evidence="12">
    <location>
        <begin position="454"/>
        <end position="476"/>
    </location>
</feature>
<feature type="domain" description="4Fe-4S Mo/W bis-MGD-type" evidence="13">
    <location>
        <begin position="381"/>
        <end position="442"/>
    </location>
</feature>
<accession>A0ABR1QRI3</accession>
<feature type="compositionally biased region" description="Basic residues" evidence="11">
    <location>
        <begin position="588"/>
        <end position="600"/>
    </location>
</feature>
<dbReference type="SMART" id="SM00730">
    <property type="entry name" value="PSN"/>
    <property type="match status" value="1"/>
</dbReference>
<keyword evidence="9" id="KW-0411">Iron-sulfur</keyword>
<evidence type="ECO:0000259" key="13">
    <source>
        <dbReference type="PROSITE" id="PS51669"/>
    </source>
</evidence>
<evidence type="ECO:0000256" key="9">
    <source>
        <dbReference type="ARBA" id="ARBA00023014"/>
    </source>
</evidence>
<evidence type="ECO:0000256" key="6">
    <source>
        <dbReference type="ARBA" id="ARBA00022824"/>
    </source>
</evidence>
<dbReference type="InterPro" id="IPR007369">
    <property type="entry name" value="Peptidase_A22B_SPP"/>
</dbReference>
<evidence type="ECO:0000256" key="10">
    <source>
        <dbReference type="ARBA" id="ARBA00023136"/>
    </source>
</evidence>
<sequence>MANATSPGAAEGMSFTGNLTLAESISQWPAAIWNNRDFLLLEARIVGSAMACIYVSSQAALRRPPSARLPKKKKGKHGKKSDESSEDEYVQGLLLSDAIMFPILAGMMLVGLYYLIKWLEDPAILNKILGVYFSVMSLASMGKLFSDGLQLIFSMVFPEVWRAHDGSLLHFDNHKRSQYRISESGEHIYEAEIQSPLPGNYLSKMKQPGLSSSLWVFRLIMQEQWKVNFTFLPFVEESFHVKFLDILGVVLAVVANIIYHTTNSVMLSNIMGYAFSYAGIIMMSPTTFTTGSCVLFGLFFYDIYMVFYTSVLANPFIKHTITDTHSSPYMVTVATKLDVPIKLVFEGPQKASMLGLGDIVVPGMFVGLCLRFDHFLYYHRQKKQVSIDLKTTDGNSGQVVTSTQTQPMIVRPDYVNPKSQWGNWFWTTGLGRFFWQSTNATTPALKAANFPKTYFHAAMTGYLLGMMVTLMMLLVFKHAQPALLYLVPGVVFAVWITGLFRGELHEMWIYTEDGTLDKEDIVVEVDGDGNVIKKAEDAHETKEAGTKALEKASSDKTAEKEDATAAEGEEPEPTTVFAFTIQAPASLSRRRTRRAKQHTE</sequence>
<dbReference type="Pfam" id="PF04258">
    <property type="entry name" value="Peptidase_A22B"/>
    <property type="match status" value="1"/>
</dbReference>
<keyword evidence="10 12" id="KW-0472">Membrane</keyword>
<evidence type="ECO:0000256" key="3">
    <source>
        <dbReference type="ARBA" id="ARBA00022692"/>
    </source>
</evidence>
<organism evidence="14 15">
    <name type="scientific">Apiospora aurea</name>
    <dbReference type="NCBI Taxonomy" id="335848"/>
    <lineage>
        <taxon>Eukaryota</taxon>
        <taxon>Fungi</taxon>
        <taxon>Dikarya</taxon>
        <taxon>Ascomycota</taxon>
        <taxon>Pezizomycotina</taxon>
        <taxon>Sordariomycetes</taxon>
        <taxon>Xylariomycetidae</taxon>
        <taxon>Amphisphaeriales</taxon>
        <taxon>Apiosporaceae</taxon>
        <taxon>Apiospora</taxon>
    </lineage>
</organism>
<evidence type="ECO:0000256" key="8">
    <source>
        <dbReference type="ARBA" id="ARBA00023004"/>
    </source>
</evidence>
<evidence type="ECO:0000256" key="12">
    <source>
        <dbReference type="SAM" id="Phobius"/>
    </source>
</evidence>
<dbReference type="InterPro" id="IPR006963">
    <property type="entry name" value="Mopterin_OxRdtase_4Fe-4S_dom"/>
</dbReference>
<dbReference type="InterPro" id="IPR006639">
    <property type="entry name" value="Preselin/SPP"/>
</dbReference>
<comment type="similarity">
    <text evidence="2">Belongs to the peptidase A22B family.</text>
</comment>
<dbReference type="PANTHER" id="PTHR12174">
    <property type="entry name" value="SIGNAL PEPTIDE PEPTIDASE"/>
    <property type="match status" value="1"/>
</dbReference>
<dbReference type="RefSeq" id="XP_066704667.1">
    <property type="nucleotide sequence ID" value="XM_066839603.1"/>
</dbReference>
<keyword evidence="15" id="KW-1185">Reference proteome</keyword>
<dbReference type="EMBL" id="JAQQWE010000002">
    <property type="protein sequence ID" value="KAK7962556.1"/>
    <property type="molecule type" value="Genomic_DNA"/>
</dbReference>
<comment type="caution">
    <text evidence="14">The sequence shown here is derived from an EMBL/GenBank/DDBJ whole genome shotgun (WGS) entry which is preliminary data.</text>
</comment>
<proteinExistence type="inferred from homology"/>
<feature type="transmembrane region" description="Helical" evidence="12">
    <location>
        <begin position="128"/>
        <end position="146"/>
    </location>
</feature>
<keyword evidence="8" id="KW-0408">Iron</keyword>
<keyword evidence="3 12" id="KW-0812">Transmembrane</keyword>
<dbReference type="GeneID" id="92072665"/>
<evidence type="ECO:0000256" key="5">
    <source>
        <dbReference type="ARBA" id="ARBA00022801"/>
    </source>
</evidence>
<evidence type="ECO:0000256" key="1">
    <source>
        <dbReference type="ARBA" id="ARBA00004477"/>
    </source>
</evidence>
<gene>
    <name evidence="14" type="ORF">PG986_003381</name>
</gene>
<feature type="transmembrane region" description="Helical" evidence="12">
    <location>
        <begin position="98"/>
        <end position="116"/>
    </location>
</feature>
<reference evidence="14 15" key="1">
    <citation type="submission" date="2023-01" db="EMBL/GenBank/DDBJ databases">
        <title>Analysis of 21 Apiospora genomes using comparative genomics revels a genus with tremendous synthesis potential of carbohydrate active enzymes and secondary metabolites.</title>
        <authorList>
            <person name="Sorensen T."/>
        </authorList>
    </citation>
    <scope>NUCLEOTIDE SEQUENCE [LARGE SCALE GENOMIC DNA]</scope>
    <source>
        <strain evidence="14 15">CBS 24483</strain>
    </source>
</reference>
<keyword evidence="7 12" id="KW-1133">Transmembrane helix</keyword>
<dbReference type="PROSITE" id="PS51669">
    <property type="entry name" value="4FE4S_MOW_BIS_MGD"/>
    <property type="match status" value="1"/>
</dbReference>
<protein>
    <submittedName>
        <fullName evidence="14">Iron/ascorbate oxidoreductase</fullName>
    </submittedName>
</protein>
<keyword evidence="6" id="KW-0256">Endoplasmic reticulum</keyword>
<evidence type="ECO:0000256" key="7">
    <source>
        <dbReference type="ARBA" id="ARBA00022989"/>
    </source>
</evidence>
<feature type="region of interest" description="Disordered" evidence="11">
    <location>
        <begin position="534"/>
        <end position="600"/>
    </location>
</feature>
<name>A0ABR1QRI3_9PEZI</name>